<proteinExistence type="predicted"/>
<dbReference type="Proteomes" id="UP000449906">
    <property type="component" value="Unassembled WGS sequence"/>
</dbReference>
<dbReference type="EMBL" id="WBVM01000007">
    <property type="protein sequence ID" value="KAB2806969.1"/>
    <property type="molecule type" value="Genomic_DNA"/>
</dbReference>
<dbReference type="RefSeq" id="WP_151583299.1">
    <property type="nucleotide sequence ID" value="NZ_WBVM01000007.1"/>
</dbReference>
<dbReference type="AlphaFoldDB" id="A0A7J5DQK6"/>
<organism evidence="1 2">
    <name type="scientific">Nocardioides simplex</name>
    <name type="common">Arthrobacter simplex</name>
    <dbReference type="NCBI Taxonomy" id="2045"/>
    <lineage>
        <taxon>Bacteria</taxon>
        <taxon>Bacillati</taxon>
        <taxon>Actinomycetota</taxon>
        <taxon>Actinomycetes</taxon>
        <taxon>Propionibacteriales</taxon>
        <taxon>Nocardioidaceae</taxon>
        <taxon>Pimelobacter</taxon>
    </lineage>
</organism>
<evidence type="ECO:0000313" key="2">
    <source>
        <dbReference type="Proteomes" id="UP000449906"/>
    </source>
</evidence>
<evidence type="ECO:0000313" key="1">
    <source>
        <dbReference type="EMBL" id="KAB2806969.1"/>
    </source>
</evidence>
<protein>
    <submittedName>
        <fullName evidence="1">Uncharacterized protein</fullName>
    </submittedName>
</protein>
<name>A0A7J5DQK6_NOCSI</name>
<gene>
    <name evidence="1" type="ORF">F9L07_28465</name>
</gene>
<reference evidence="1 2" key="1">
    <citation type="submission" date="2019-09" db="EMBL/GenBank/DDBJ databases">
        <title>Pimelobacter sp. isolated from Paulinella.</title>
        <authorList>
            <person name="Jeong S.E."/>
        </authorList>
    </citation>
    <scope>NUCLEOTIDE SEQUENCE [LARGE SCALE GENOMIC DNA]</scope>
    <source>
        <strain evidence="1 2">Pch-N</strain>
    </source>
</reference>
<comment type="caution">
    <text evidence="1">The sequence shown here is derived from an EMBL/GenBank/DDBJ whole genome shotgun (WGS) entry which is preliminary data.</text>
</comment>
<sequence length="68" mass="7535">MTADQLRNLAAALDQLAELRRTAGVVPGEYYDGFPKVHVFGVDESWELEWVDGDNGDGHYTAAVVKNR</sequence>
<accession>A0A7J5DQK6</accession>